<evidence type="ECO:0000259" key="1">
    <source>
        <dbReference type="Pfam" id="PF00754"/>
    </source>
</evidence>
<proteinExistence type="predicted"/>
<dbReference type="InterPro" id="IPR000421">
    <property type="entry name" value="FA58C"/>
</dbReference>
<dbReference type="Gene3D" id="2.60.120.260">
    <property type="entry name" value="Galactose-binding domain-like"/>
    <property type="match status" value="1"/>
</dbReference>
<evidence type="ECO:0000313" key="2">
    <source>
        <dbReference type="EMBL" id="KAK8886429.1"/>
    </source>
</evidence>
<sequence>MENQIKLKLSSISRTTLNFYANDFTFIINGEEFKTNKIISDIISPKIAQIHSVDPTFDTFTIETHNKGSFPYIFNLLNFEVNLIPANQFDFIIEVIEILGNDSFEIVSTMQEQEISQDNVFDLLKKHEGHIFYSNLLSNEINSVSSHFYQLLENYPEKINDLSISTIERIIKSDKLILKNEDQLLSFINQLYMRDSKYGVLYENVFFSFVSVSKISEFIQIFDISDMNAETWISISHRLQQEISIDDNAQNEKRYVQNIGGISFKFENNKFNGIINYLRSQGDIQNLINFSSSSVECPPQYSIEKNNYFASENKPNSWVVLDFKKHRMIPTKYTIGSTNNSYHPLNWTVEGSTDNVNWEIIDVQENCQSMDGNDVVQIFDIKKKNNVKYQYIRIRQTGPSSYNNNYFRFNSFEIFGTLF</sequence>
<dbReference type="Proteomes" id="UP001470230">
    <property type="component" value="Unassembled WGS sequence"/>
</dbReference>
<gene>
    <name evidence="2" type="ORF">M9Y10_041892</name>
</gene>
<comment type="caution">
    <text evidence="2">The sequence shown here is derived from an EMBL/GenBank/DDBJ whole genome shotgun (WGS) entry which is preliminary data.</text>
</comment>
<dbReference type="Pfam" id="PF00754">
    <property type="entry name" value="F5_F8_type_C"/>
    <property type="match status" value="1"/>
</dbReference>
<dbReference type="InterPro" id="IPR008979">
    <property type="entry name" value="Galactose-bd-like_sf"/>
</dbReference>
<protein>
    <recommendedName>
        <fullName evidence="1">F5/8 type C domain-containing protein</fullName>
    </recommendedName>
</protein>
<keyword evidence="3" id="KW-1185">Reference proteome</keyword>
<accession>A0ABR2K5T2</accession>
<evidence type="ECO:0000313" key="3">
    <source>
        <dbReference type="Proteomes" id="UP001470230"/>
    </source>
</evidence>
<organism evidence="2 3">
    <name type="scientific">Tritrichomonas musculus</name>
    <dbReference type="NCBI Taxonomy" id="1915356"/>
    <lineage>
        <taxon>Eukaryota</taxon>
        <taxon>Metamonada</taxon>
        <taxon>Parabasalia</taxon>
        <taxon>Tritrichomonadida</taxon>
        <taxon>Tritrichomonadidae</taxon>
        <taxon>Tritrichomonas</taxon>
    </lineage>
</organism>
<dbReference type="EMBL" id="JAPFFF010000007">
    <property type="protein sequence ID" value="KAK8886429.1"/>
    <property type="molecule type" value="Genomic_DNA"/>
</dbReference>
<feature type="domain" description="F5/8 type C" evidence="1">
    <location>
        <begin position="291"/>
        <end position="402"/>
    </location>
</feature>
<reference evidence="2 3" key="1">
    <citation type="submission" date="2024-04" db="EMBL/GenBank/DDBJ databases">
        <title>Tritrichomonas musculus Genome.</title>
        <authorList>
            <person name="Alves-Ferreira E."/>
            <person name="Grigg M."/>
            <person name="Lorenzi H."/>
            <person name="Galac M."/>
        </authorList>
    </citation>
    <scope>NUCLEOTIDE SEQUENCE [LARGE SCALE GENOMIC DNA]</scope>
    <source>
        <strain evidence="2 3">EAF2021</strain>
    </source>
</reference>
<dbReference type="SUPFAM" id="SSF49785">
    <property type="entry name" value="Galactose-binding domain-like"/>
    <property type="match status" value="1"/>
</dbReference>
<name>A0ABR2K5T2_9EUKA</name>